<keyword evidence="5 6" id="KW-0472">Membrane</keyword>
<dbReference type="AlphaFoldDB" id="A0A4Q0YTJ2"/>
<dbReference type="RefSeq" id="WP_129123048.1">
    <property type="nucleotide sequence ID" value="NZ_PEIB01000020.1"/>
</dbReference>
<keyword evidence="2" id="KW-0488">Methylation</keyword>
<dbReference type="PANTHER" id="PTHR30093">
    <property type="entry name" value="GENERAL SECRETION PATHWAY PROTEIN G"/>
    <property type="match status" value="1"/>
</dbReference>
<dbReference type="InterPro" id="IPR012902">
    <property type="entry name" value="N_methyl_site"/>
</dbReference>
<protein>
    <submittedName>
        <fullName evidence="7">Pilus assembly protein PilA</fullName>
    </submittedName>
</protein>
<organism evidence="7 8">
    <name type="scientific">Veronia nyctiphanis</name>
    <dbReference type="NCBI Taxonomy" id="1278244"/>
    <lineage>
        <taxon>Bacteria</taxon>
        <taxon>Pseudomonadati</taxon>
        <taxon>Pseudomonadota</taxon>
        <taxon>Gammaproteobacteria</taxon>
        <taxon>Vibrionales</taxon>
        <taxon>Vibrionaceae</taxon>
        <taxon>Veronia</taxon>
    </lineage>
</organism>
<evidence type="ECO:0000256" key="1">
    <source>
        <dbReference type="ARBA" id="ARBA00004167"/>
    </source>
</evidence>
<dbReference type="InterPro" id="IPR045584">
    <property type="entry name" value="Pilin-like"/>
</dbReference>
<dbReference type="EMBL" id="PEIB01000020">
    <property type="protein sequence ID" value="RXJ72469.1"/>
    <property type="molecule type" value="Genomic_DNA"/>
</dbReference>
<dbReference type="PROSITE" id="PS00409">
    <property type="entry name" value="PROKAR_NTER_METHYL"/>
    <property type="match status" value="1"/>
</dbReference>
<comment type="caution">
    <text evidence="7">The sequence shown here is derived from an EMBL/GenBank/DDBJ whole genome shotgun (WGS) entry which is preliminary data.</text>
</comment>
<dbReference type="Pfam" id="PF07963">
    <property type="entry name" value="N_methyl"/>
    <property type="match status" value="1"/>
</dbReference>
<dbReference type="GO" id="GO:0016020">
    <property type="term" value="C:membrane"/>
    <property type="evidence" value="ECO:0007669"/>
    <property type="project" value="UniProtKB-SubCell"/>
</dbReference>
<evidence type="ECO:0000313" key="8">
    <source>
        <dbReference type="Proteomes" id="UP000290287"/>
    </source>
</evidence>
<dbReference type="Proteomes" id="UP000290287">
    <property type="component" value="Unassembled WGS sequence"/>
</dbReference>
<dbReference type="NCBIfam" id="TIGR02532">
    <property type="entry name" value="IV_pilin_GFxxxE"/>
    <property type="match status" value="1"/>
</dbReference>
<dbReference type="Gene3D" id="3.30.700.10">
    <property type="entry name" value="Glycoprotein, Type 4 Pilin"/>
    <property type="match status" value="1"/>
</dbReference>
<name>A0A4Q0YTJ2_9GAMM</name>
<sequence length="140" mass="14318">MRKQQGFSLIELLIVVAIIGTLAAIAVPAYTAQKDKSDVAAAMASLKSLLAGATLAVHEGQTVASYVTGLDGTASTTLVINGIGTIQDATAGNVPGIKIVISDGTFSGKDIKYSQAGTIWKCDYDKTITGVTIDGCSARP</sequence>
<reference evidence="7 8" key="1">
    <citation type="submission" date="2017-10" db="EMBL/GenBank/DDBJ databases">
        <title>Nyctiphanis sp. nov., isolated from the stomach of the euphausiid Nyctiphanes simplex (Hansen, 1911) in the Gulf of California.</title>
        <authorList>
            <person name="Gomez-Gil B."/>
            <person name="Aguilar-Mendez M."/>
            <person name="Lopez-Cortes A."/>
            <person name="Gomez-Gutierrez J."/>
            <person name="Roque A."/>
            <person name="Lang E."/>
            <person name="Gonzalez-Castillo A."/>
        </authorList>
    </citation>
    <scope>NUCLEOTIDE SEQUENCE [LARGE SCALE GENOMIC DNA]</scope>
    <source>
        <strain evidence="7 8">CAIM 600</strain>
    </source>
</reference>
<gene>
    <name evidence="7" type="ORF">CS022_15525</name>
</gene>
<evidence type="ECO:0000256" key="4">
    <source>
        <dbReference type="ARBA" id="ARBA00022989"/>
    </source>
</evidence>
<dbReference type="SUPFAM" id="SSF54523">
    <property type="entry name" value="Pili subunits"/>
    <property type="match status" value="1"/>
</dbReference>
<evidence type="ECO:0000256" key="6">
    <source>
        <dbReference type="SAM" id="Phobius"/>
    </source>
</evidence>
<dbReference type="PANTHER" id="PTHR30093:SF44">
    <property type="entry name" value="TYPE II SECRETION SYSTEM CORE PROTEIN G"/>
    <property type="match status" value="1"/>
</dbReference>
<feature type="transmembrane region" description="Helical" evidence="6">
    <location>
        <begin position="12"/>
        <end position="30"/>
    </location>
</feature>
<evidence type="ECO:0000256" key="3">
    <source>
        <dbReference type="ARBA" id="ARBA00022692"/>
    </source>
</evidence>
<evidence type="ECO:0000256" key="5">
    <source>
        <dbReference type="ARBA" id="ARBA00023136"/>
    </source>
</evidence>
<evidence type="ECO:0000313" key="7">
    <source>
        <dbReference type="EMBL" id="RXJ72469.1"/>
    </source>
</evidence>
<accession>A0A4Q0YTJ2</accession>
<dbReference type="OrthoDB" id="5918848at2"/>
<proteinExistence type="predicted"/>
<keyword evidence="8" id="KW-1185">Reference proteome</keyword>
<keyword evidence="4 6" id="KW-1133">Transmembrane helix</keyword>
<keyword evidence="3 6" id="KW-0812">Transmembrane</keyword>
<comment type="subcellular location">
    <subcellularLocation>
        <location evidence="1">Membrane</location>
        <topology evidence="1">Single-pass membrane protein</topology>
    </subcellularLocation>
</comment>
<evidence type="ECO:0000256" key="2">
    <source>
        <dbReference type="ARBA" id="ARBA00022481"/>
    </source>
</evidence>